<organism evidence="5">
    <name type="scientific">Mesocestoides corti</name>
    <name type="common">Flatworm</name>
    <dbReference type="NCBI Taxonomy" id="53468"/>
    <lineage>
        <taxon>Eukaryota</taxon>
        <taxon>Metazoa</taxon>
        <taxon>Spiralia</taxon>
        <taxon>Lophotrochozoa</taxon>
        <taxon>Platyhelminthes</taxon>
        <taxon>Cestoda</taxon>
        <taxon>Eucestoda</taxon>
        <taxon>Cyclophyllidea</taxon>
        <taxon>Mesocestoididae</taxon>
        <taxon>Mesocestoides</taxon>
    </lineage>
</organism>
<keyword evidence="2" id="KW-0539">Nucleus</keyword>
<reference evidence="5" key="1">
    <citation type="submission" date="2019-11" db="UniProtKB">
        <authorList>
            <consortium name="WormBaseParasite"/>
        </authorList>
    </citation>
    <scope>IDENTIFICATION</scope>
</reference>
<feature type="domain" description="Wbp11/ELF5/Saf1 N-terminal" evidence="4">
    <location>
        <begin position="12"/>
        <end position="79"/>
    </location>
</feature>
<evidence type="ECO:0000256" key="2">
    <source>
        <dbReference type="ARBA" id="ARBA00023242"/>
    </source>
</evidence>
<protein>
    <submittedName>
        <fullName evidence="5">WH2 domain-containing protein</fullName>
    </submittedName>
</protein>
<name>A0A5K3EEX1_MESCO</name>
<dbReference type="GO" id="GO:0005681">
    <property type="term" value="C:spliceosomal complex"/>
    <property type="evidence" value="ECO:0007669"/>
    <property type="project" value="TreeGrafter"/>
</dbReference>
<feature type="region of interest" description="Disordered" evidence="3">
    <location>
        <begin position="1"/>
        <end position="36"/>
    </location>
</feature>
<feature type="compositionally biased region" description="Acidic residues" evidence="3">
    <location>
        <begin position="203"/>
        <end position="212"/>
    </location>
</feature>
<accession>A0A5K3EEX1</accession>
<evidence type="ECO:0000259" key="4">
    <source>
        <dbReference type="Pfam" id="PF09429"/>
    </source>
</evidence>
<evidence type="ECO:0000256" key="1">
    <source>
        <dbReference type="ARBA" id="ARBA00004123"/>
    </source>
</evidence>
<dbReference type="AlphaFoldDB" id="A0A5K3EEX1"/>
<dbReference type="PANTHER" id="PTHR13361">
    <property type="entry name" value="WW DOMAIN-BINDING PROTEIN 11"/>
    <property type="match status" value="1"/>
</dbReference>
<dbReference type="InterPro" id="IPR019007">
    <property type="entry name" value="Wbp11/ELF5/Saf1_N"/>
</dbReference>
<dbReference type="WBParaSite" id="MCU_000026-RB">
    <property type="protein sequence ID" value="MCU_000026-RB"/>
    <property type="gene ID" value="MCU_000026"/>
</dbReference>
<feature type="compositionally biased region" description="Polar residues" evidence="3">
    <location>
        <begin position="1"/>
        <end position="11"/>
    </location>
</feature>
<feature type="region of interest" description="Disordered" evidence="3">
    <location>
        <begin position="347"/>
        <end position="389"/>
    </location>
</feature>
<dbReference type="Pfam" id="PF09429">
    <property type="entry name" value="Wbp11"/>
    <property type="match status" value="1"/>
</dbReference>
<feature type="compositionally biased region" description="Gly residues" evidence="3">
    <location>
        <begin position="370"/>
        <end position="379"/>
    </location>
</feature>
<evidence type="ECO:0000256" key="3">
    <source>
        <dbReference type="SAM" id="MobiDB-lite"/>
    </source>
</evidence>
<feature type="region of interest" description="Disordered" evidence="3">
    <location>
        <begin position="185"/>
        <end position="216"/>
    </location>
</feature>
<feature type="compositionally biased region" description="Polar residues" evidence="3">
    <location>
        <begin position="380"/>
        <end position="389"/>
    </location>
</feature>
<dbReference type="GO" id="GO:0006396">
    <property type="term" value="P:RNA processing"/>
    <property type="evidence" value="ECO:0007669"/>
    <property type="project" value="InterPro"/>
</dbReference>
<evidence type="ECO:0000313" key="5">
    <source>
        <dbReference type="WBParaSite" id="MCU_000026-RB"/>
    </source>
</evidence>
<sequence length="406" mass="43876">MGRRSINTTKSGKYMNPTDQARKEARKRELKKNKKQRIAVRHAVLKSKDALQLLEEASMYDKQEYDPSVQASLNERVLQGKRKRLLETFDSLLSLYKKEDPEYAKELQRARKDYDKRRHDMMLYYEQVKLAERTKASDIPLPDLPPSQLILPPGEISLPVGISVPFTKGILKKPLSLSGPPPGLVTFGRKPPGPPPLPVPDLSDSESEDADGVGDPMKQRRIRFADIGNEVQAPGFASGVPTSQIPLPPAGAGLPGFPGLIRPEYPGAPGNQIRMVMHNPGGAVLSAPPTLNPHPDAPTADHGAGGTTIEAKPQLKNLIGDATRFVPTSLKVRRTVKDAQGRLIKIGGGVSSTGNRPRGPMTAAQRIGSIPGGALGVSGSGTTSKNTATSKDAAYEEFMREMEGLL</sequence>
<dbReference type="PANTHER" id="PTHR13361:SF1">
    <property type="entry name" value="WW DOMAIN-BINDING PROTEIN 11"/>
    <property type="match status" value="1"/>
</dbReference>
<proteinExistence type="predicted"/>
<comment type="subcellular location">
    <subcellularLocation>
        <location evidence="1">Nucleus</location>
    </subcellularLocation>
</comment>